<dbReference type="GO" id="GO:0046872">
    <property type="term" value="F:metal ion binding"/>
    <property type="evidence" value="ECO:0007669"/>
    <property type="project" value="UniProtKB-KW"/>
</dbReference>
<keyword evidence="10" id="KW-1185">Reference proteome</keyword>
<protein>
    <recommendedName>
        <fullName evidence="8">DDE Tnp4 domain-containing protein</fullName>
    </recommendedName>
</protein>
<dbReference type="PANTHER" id="PTHR22930:SF85">
    <property type="entry name" value="GH03217P-RELATED"/>
    <property type="match status" value="1"/>
</dbReference>
<evidence type="ECO:0000256" key="4">
    <source>
        <dbReference type="ARBA" id="ARBA00022722"/>
    </source>
</evidence>
<keyword evidence="7" id="KW-0539">Nucleus</keyword>
<keyword evidence="5" id="KW-0479">Metal-binding</keyword>
<sequence length="413" mass="46954">MDEASSCDEDREEIGALTALLFSLEADIDAAKARTETLKRHLLLSSNMLTASAATRTLTRERWTYSRQTTWFEHTVPQYSENDFKQQFRVTRATFRFLVESLRPLLEREETGIRDCIAVEKVVGIGLYKLCSTAEDRSVAHIFGVGRSTVNGIYREFCEAVIAVLENEWLRMMTPSEMPQHIREFEAVCGFPQGVGALDGCHFPISPEVENATDYHNYKGWYSIILLALVDHKYRFRFVNVGAPGRCHDSHVYQLSKLARMVGGPLFKAPEATICGTQVPPVILCDQAFPLTPNLMKPFGHSGLLSEEQRAFNYNLSKARRIVENAFGRLKARFRFTMKRMECDVENARLVIRACCILNNICEDFNDTIQHQWLTEVRQFDVAFPQPSRTTQAQVGTAAAVRSALADYCRQRN</sequence>
<dbReference type="EMBL" id="JABSTR010000007">
    <property type="protein sequence ID" value="KAH9375091.1"/>
    <property type="molecule type" value="Genomic_DNA"/>
</dbReference>
<dbReference type="Proteomes" id="UP000821853">
    <property type="component" value="Chromosome 5"/>
</dbReference>
<evidence type="ECO:0000259" key="8">
    <source>
        <dbReference type="Pfam" id="PF13359"/>
    </source>
</evidence>
<dbReference type="VEuPathDB" id="VectorBase:HLOH_060340"/>
<evidence type="ECO:0000256" key="1">
    <source>
        <dbReference type="ARBA" id="ARBA00001968"/>
    </source>
</evidence>
<evidence type="ECO:0000256" key="5">
    <source>
        <dbReference type="ARBA" id="ARBA00022723"/>
    </source>
</evidence>
<dbReference type="AlphaFoldDB" id="A0A9J6GIK0"/>
<comment type="subcellular location">
    <subcellularLocation>
        <location evidence="2">Nucleus</location>
    </subcellularLocation>
</comment>
<accession>A0A9J6GIK0</accession>
<evidence type="ECO:0000313" key="9">
    <source>
        <dbReference type="EMBL" id="KAH9375091.1"/>
    </source>
</evidence>
<evidence type="ECO:0000256" key="6">
    <source>
        <dbReference type="ARBA" id="ARBA00022801"/>
    </source>
</evidence>
<dbReference type="GO" id="GO:0016787">
    <property type="term" value="F:hydrolase activity"/>
    <property type="evidence" value="ECO:0007669"/>
    <property type="project" value="UniProtKB-KW"/>
</dbReference>
<feature type="domain" description="DDE Tnp4" evidence="8">
    <location>
        <begin position="198"/>
        <end position="360"/>
    </location>
</feature>
<evidence type="ECO:0000256" key="2">
    <source>
        <dbReference type="ARBA" id="ARBA00004123"/>
    </source>
</evidence>
<dbReference type="InterPro" id="IPR027806">
    <property type="entry name" value="HARBI1_dom"/>
</dbReference>
<dbReference type="PANTHER" id="PTHR22930">
    <property type="match status" value="1"/>
</dbReference>
<reference evidence="9 10" key="1">
    <citation type="journal article" date="2020" name="Cell">
        <title>Large-Scale Comparative Analyses of Tick Genomes Elucidate Their Genetic Diversity and Vector Capacities.</title>
        <authorList>
            <consortium name="Tick Genome and Microbiome Consortium (TIGMIC)"/>
            <person name="Jia N."/>
            <person name="Wang J."/>
            <person name="Shi W."/>
            <person name="Du L."/>
            <person name="Sun Y."/>
            <person name="Zhan W."/>
            <person name="Jiang J.F."/>
            <person name="Wang Q."/>
            <person name="Zhang B."/>
            <person name="Ji P."/>
            <person name="Bell-Sakyi L."/>
            <person name="Cui X.M."/>
            <person name="Yuan T.T."/>
            <person name="Jiang B.G."/>
            <person name="Yang W.F."/>
            <person name="Lam T.T."/>
            <person name="Chang Q.C."/>
            <person name="Ding S.J."/>
            <person name="Wang X.J."/>
            <person name="Zhu J.G."/>
            <person name="Ruan X.D."/>
            <person name="Zhao L."/>
            <person name="Wei J.T."/>
            <person name="Ye R.Z."/>
            <person name="Que T.C."/>
            <person name="Du C.H."/>
            <person name="Zhou Y.H."/>
            <person name="Cheng J.X."/>
            <person name="Dai P.F."/>
            <person name="Guo W.B."/>
            <person name="Han X.H."/>
            <person name="Huang E.J."/>
            <person name="Li L.F."/>
            <person name="Wei W."/>
            <person name="Gao Y.C."/>
            <person name="Liu J.Z."/>
            <person name="Shao H.Z."/>
            <person name="Wang X."/>
            <person name="Wang C.C."/>
            <person name="Yang T.C."/>
            <person name="Huo Q.B."/>
            <person name="Li W."/>
            <person name="Chen H.Y."/>
            <person name="Chen S.E."/>
            <person name="Zhou L.G."/>
            <person name="Ni X.B."/>
            <person name="Tian J.H."/>
            <person name="Sheng Y."/>
            <person name="Liu T."/>
            <person name="Pan Y.S."/>
            <person name="Xia L.Y."/>
            <person name="Li J."/>
            <person name="Zhao F."/>
            <person name="Cao W.C."/>
        </authorList>
    </citation>
    <scope>NUCLEOTIDE SEQUENCE [LARGE SCALE GENOMIC DNA]</scope>
    <source>
        <strain evidence="9">HaeL-2018</strain>
    </source>
</reference>
<organism evidence="9 10">
    <name type="scientific">Haemaphysalis longicornis</name>
    <name type="common">Bush tick</name>
    <dbReference type="NCBI Taxonomy" id="44386"/>
    <lineage>
        <taxon>Eukaryota</taxon>
        <taxon>Metazoa</taxon>
        <taxon>Ecdysozoa</taxon>
        <taxon>Arthropoda</taxon>
        <taxon>Chelicerata</taxon>
        <taxon>Arachnida</taxon>
        <taxon>Acari</taxon>
        <taxon>Parasitiformes</taxon>
        <taxon>Ixodida</taxon>
        <taxon>Ixodoidea</taxon>
        <taxon>Ixodidae</taxon>
        <taxon>Haemaphysalinae</taxon>
        <taxon>Haemaphysalis</taxon>
    </lineage>
</organism>
<dbReference type="OMA" id="XADANGR"/>
<keyword evidence="6" id="KW-0378">Hydrolase</keyword>
<comment type="caution">
    <text evidence="9">The sequence shown here is derived from an EMBL/GenBank/DDBJ whole genome shotgun (WGS) entry which is preliminary data.</text>
</comment>
<dbReference type="OrthoDB" id="6477532at2759"/>
<dbReference type="InterPro" id="IPR045249">
    <property type="entry name" value="HARBI1-like"/>
</dbReference>
<dbReference type="GO" id="GO:0005634">
    <property type="term" value="C:nucleus"/>
    <property type="evidence" value="ECO:0007669"/>
    <property type="project" value="UniProtKB-SubCell"/>
</dbReference>
<dbReference type="GO" id="GO:0004518">
    <property type="term" value="F:nuclease activity"/>
    <property type="evidence" value="ECO:0007669"/>
    <property type="project" value="UniProtKB-KW"/>
</dbReference>
<gene>
    <name evidence="9" type="ORF">HPB48_002410</name>
</gene>
<evidence type="ECO:0000313" key="10">
    <source>
        <dbReference type="Proteomes" id="UP000821853"/>
    </source>
</evidence>
<name>A0A9J6GIK0_HAELO</name>
<proteinExistence type="inferred from homology"/>
<comment type="similarity">
    <text evidence="3">Belongs to the HARBI1 family.</text>
</comment>
<keyword evidence="4" id="KW-0540">Nuclease</keyword>
<evidence type="ECO:0000256" key="3">
    <source>
        <dbReference type="ARBA" id="ARBA00006958"/>
    </source>
</evidence>
<comment type="cofactor">
    <cofactor evidence="1">
        <name>a divalent metal cation</name>
        <dbReference type="ChEBI" id="CHEBI:60240"/>
    </cofactor>
</comment>
<dbReference type="Pfam" id="PF13359">
    <property type="entry name" value="DDE_Tnp_4"/>
    <property type="match status" value="1"/>
</dbReference>
<evidence type="ECO:0000256" key="7">
    <source>
        <dbReference type="ARBA" id="ARBA00023242"/>
    </source>
</evidence>